<evidence type="ECO:0000313" key="2">
    <source>
        <dbReference type="EMBL" id="MBJ3812564.1"/>
    </source>
</evidence>
<protein>
    <recommendedName>
        <fullName evidence="4">Histidine kinase</fullName>
    </recommendedName>
</protein>
<evidence type="ECO:0000313" key="3">
    <source>
        <dbReference type="Proteomes" id="UP000634780"/>
    </source>
</evidence>
<keyword evidence="1" id="KW-1133">Transmembrane helix</keyword>
<dbReference type="EMBL" id="JAEKOZ010000039">
    <property type="protein sequence ID" value="MBJ3812564.1"/>
    <property type="molecule type" value="Genomic_DNA"/>
</dbReference>
<feature type="non-terminal residue" evidence="2">
    <location>
        <position position="83"/>
    </location>
</feature>
<evidence type="ECO:0008006" key="4">
    <source>
        <dbReference type="Google" id="ProtNLM"/>
    </source>
</evidence>
<reference evidence="2 3" key="1">
    <citation type="submission" date="2020-12" db="EMBL/GenBank/DDBJ databases">
        <title>Streptomyces typhae sp. nov., a novel endophytic actinomycete isolated from the root of cattail pollen (Typha angustifolia L.).</title>
        <authorList>
            <person name="Peng C."/>
            <person name="Liu C."/>
        </authorList>
    </citation>
    <scope>NUCLEOTIDE SEQUENCE [LARGE SCALE GENOMIC DNA]</scope>
    <source>
        <strain evidence="2 3">JCM 4753</strain>
    </source>
</reference>
<comment type="caution">
    <text evidence="2">The sequence shown here is derived from an EMBL/GenBank/DDBJ whole genome shotgun (WGS) entry which is preliminary data.</text>
</comment>
<evidence type="ECO:0000256" key="1">
    <source>
        <dbReference type="SAM" id="Phobius"/>
    </source>
</evidence>
<keyword evidence="1" id="KW-0472">Membrane</keyword>
<feature type="transmembrane region" description="Helical" evidence="1">
    <location>
        <begin position="43"/>
        <end position="60"/>
    </location>
</feature>
<dbReference type="RefSeq" id="WP_198897936.1">
    <property type="nucleotide sequence ID" value="NZ_JAEKOZ010000039.1"/>
</dbReference>
<feature type="transmembrane region" description="Helical" evidence="1">
    <location>
        <begin position="12"/>
        <end position="31"/>
    </location>
</feature>
<feature type="transmembrane region" description="Helical" evidence="1">
    <location>
        <begin position="65"/>
        <end position="82"/>
    </location>
</feature>
<proteinExistence type="predicted"/>
<name>A0ABS0XH58_9ACTN</name>
<keyword evidence="3" id="KW-1185">Reference proteome</keyword>
<gene>
    <name evidence="2" type="ORF">JGB26_36725</name>
</gene>
<accession>A0ABS0XH58</accession>
<organism evidence="2 3">
    <name type="scientific">Streptomyces flavofungini</name>
    <dbReference type="NCBI Taxonomy" id="68200"/>
    <lineage>
        <taxon>Bacteria</taxon>
        <taxon>Bacillati</taxon>
        <taxon>Actinomycetota</taxon>
        <taxon>Actinomycetes</taxon>
        <taxon>Kitasatosporales</taxon>
        <taxon>Streptomycetaceae</taxon>
        <taxon>Streptomyces</taxon>
    </lineage>
</organism>
<keyword evidence="1" id="KW-0812">Transmembrane</keyword>
<dbReference type="Proteomes" id="UP000634780">
    <property type="component" value="Unassembled WGS sequence"/>
</dbReference>
<sequence>MTGPIRWLGRSAFQDTILVATLIALNVFVAFWSAFPREEHPRFGPWAGLGLQVVVVVVLVVRRVWPLFVLGVATVSAVLMSLS</sequence>